<name>A0A6G5AI05_RHIMP</name>
<keyword evidence="1" id="KW-0812">Transmembrane</keyword>
<evidence type="ECO:0000256" key="1">
    <source>
        <dbReference type="SAM" id="Phobius"/>
    </source>
</evidence>
<reference evidence="2" key="1">
    <citation type="submission" date="2020-03" db="EMBL/GenBank/DDBJ databases">
        <title>A transcriptome and proteome of the tick Rhipicephalus microplus shaped by the genetic composition of its hosts and developmental stage.</title>
        <authorList>
            <person name="Garcia G.R."/>
            <person name="Ribeiro J.M.C."/>
            <person name="Maruyama S.R."/>
            <person name="Gardinasse L.G."/>
            <person name="Nelson K."/>
            <person name="Ferreira B.R."/>
            <person name="Andrade T.G."/>
            <person name="Santos I.K.F.M."/>
        </authorList>
    </citation>
    <scope>NUCLEOTIDE SEQUENCE</scope>
    <source>
        <strain evidence="2">NSGR</strain>
        <tissue evidence="2">Salivary glands</tissue>
    </source>
</reference>
<organism evidence="2">
    <name type="scientific">Rhipicephalus microplus</name>
    <name type="common">Cattle tick</name>
    <name type="synonym">Boophilus microplus</name>
    <dbReference type="NCBI Taxonomy" id="6941"/>
    <lineage>
        <taxon>Eukaryota</taxon>
        <taxon>Metazoa</taxon>
        <taxon>Ecdysozoa</taxon>
        <taxon>Arthropoda</taxon>
        <taxon>Chelicerata</taxon>
        <taxon>Arachnida</taxon>
        <taxon>Acari</taxon>
        <taxon>Parasitiformes</taxon>
        <taxon>Ixodida</taxon>
        <taxon>Ixodoidea</taxon>
        <taxon>Ixodidae</taxon>
        <taxon>Rhipicephalinae</taxon>
        <taxon>Rhipicephalus</taxon>
        <taxon>Boophilus</taxon>
    </lineage>
</organism>
<protein>
    <submittedName>
        <fullName evidence="2">Uncharacterized protein</fullName>
    </submittedName>
</protein>
<dbReference type="AlphaFoldDB" id="A0A6G5AI05"/>
<accession>A0A6G5AI05</accession>
<sequence>MKLAGVECLLSFQLSWALENTLRLEVDVLRAFCDCRAVFSWSAAVCLYCFHLCIWGGSVCQFCLFLLAPFFFVVYMCCAGGASVCIDDDVACSSCEYCRG</sequence>
<keyword evidence="1" id="KW-0472">Membrane</keyword>
<keyword evidence="1" id="KW-1133">Transmembrane helix</keyword>
<feature type="transmembrane region" description="Helical" evidence="1">
    <location>
        <begin position="62"/>
        <end position="84"/>
    </location>
</feature>
<dbReference type="EMBL" id="GIKN01007547">
    <property type="protein sequence ID" value="NIE49820.1"/>
    <property type="molecule type" value="Transcribed_RNA"/>
</dbReference>
<evidence type="ECO:0000313" key="2">
    <source>
        <dbReference type="EMBL" id="NIE49820.1"/>
    </source>
</evidence>
<proteinExistence type="predicted"/>
<feature type="transmembrane region" description="Helical" evidence="1">
    <location>
        <begin position="37"/>
        <end position="55"/>
    </location>
</feature>